<protein>
    <recommendedName>
        <fullName evidence="2">Smf/DprA SLOG domain-containing protein</fullName>
    </recommendedName>
</protein>
<comment type="similarity">
    <text evidence="1">Belongs to the DprA/Smf family.</text>
</comment>
<gene>
    <name evidence="3" type="ordered locus">SGR_3583</name>
</gene>
<evidence type="ECO:0000313" key="4">
    <source>
        <dbReference type="Proteomes" id="UP000001685"/>
    </source>
</evidence>
<dbReference type="Pfam" id="PF02481">
    <property type="entry name" value="DNA_processg_A"/>
    <property type="match status" value="1"/>
</dbReference>
<organism evidence="3 4">
    <name type="scientific">Streptomyces griseus subsp. griseus (strain JCM 4626 / CBS 651.72 / NBRC 13350 / KCC S-0626 / ISP 5235)</name>
    <dbReference type="NCBI Taxonomy" id="455632"/>
    <lineage>
        <taxon>Bacteria</taxon>
        <taxon>Bacillati</taxon>
        <taxon>Actinomycetota</taxon>
        <taxon>Actinomycetes</taxon>
        <taxon>Kitasatosporales</taxon>
        <taxon>Streptomycetaceae</taxon>
        <taxon>Streptomyces</taxon>
    </lineage>
</organism>
<dbReference type="PANTHER" id="PTHR43022:SF1">
    <property type="entry name" value="PROTEIN SMF"/>
    <property type="match status" value="1"/>
</dbReference>
<evidence type="ECO:0000256" key="1">
    <source>
        <dbReference type="ARBA" id="ARBA00006525"/>
    </source>
</evidence>
<accession>B1VP33</accession>
<dbReference type="GO" id="GO:0009294">
    <property type="term" value="P:DNA-mediated transformation"/>
    <property type="evidence" value="ECO:0007669"/>
    <property type="project" value="InterPro"/>
</dbReference>
<sequence>MEAAHCATEPTFEHQGRRVEGRTMTTMTPEQMDLLALCALRVESKSVDWNLLARICQSREALDVVLSGDLPEDSAIARRNRPLLREALTSLTEARSRVASECEAAERAGARLVTVLDPDYPANLRVIPNLPPFLFYLGYLEERDARSAAVVGTRNASEEGLQRAARMARGLVEHDVVVFSGLAKGVDTAAHTATVEAGGRTVAVMGTGIANKIYPAQNKSLAARIVESGGALVSQFWPTSSAATWTFPRRNVVTSGSTMGSIVVEASSTSGAKMQARIAHEHGKHVFLLRSLATKEPWAAKMIAERKAVEVTELSDVLELMGEATRVQQAGQQRLQLTLAGL</sequence>
<evidence type="ECO:0000313" key="3">
    <source>
        <dbReference type="EMBL" id="BAG20412.1"/>
    </source>
</evidence>
<dbReference type="InterPro" id="IPR003488">
    <property type="entry name" value="DprA"/>
</dbReference>
<dbReference type="KEGG" id="sgr:SGR_3583"/>
<evidence type="ECO:0000259" key="2">
    <source>
        <dbReference type="Pfam" id="PF02481"/>
    </source>
</evidence>
<dbReference type="InterPro" id="IPR057666">
    <property type="entry name" value="DrpA_SLOG"/>
</dbReference>
<dbReference type="PANTHER" id="PTHR43022">
    <property type="entry name" value="PROTEIN SMF"/>
    <property type="match status" value="1"/>
</dbReference>
<dbReference type="Gene3D" id="3.40.50.450">
    <property type="match status" value="1"/>
</dbReference>
<proteinExistence type="inferred from homology"/>
<dbReference type="EMBL" id="AP009493">
    <property type="protein sequence ID" value="BAG20412.1"/>
    <property type="molecule type" value="Genomic_DNA"/>
</dbReference>
<dbReference type="Proteomes" id="UP000001685">
    <property type="component" value="Chromosome"/>
</dbReference>
<dbReference type="AlphaFoldDB" id="B1VP33"/>
<name>B1VP33_STRGG</name>
<dbReference type="SUPFAM" id="SSF102405">
    <property type="entry name" value="MCP/YpsA-like"/>
    <property type="match status" value="1"/>
</dbReference>
<dbReference type="eggNOG" id="COG0758">
    <property type="taxonomic scope" value="Bacteria"/>
</dbReference>
<dbReference type="HOGENOM" id="CLU_029601_3_1_11"/>
<reference evidence="4" key="1">
    <citation type="journal article" date="2008" name="J. Bacteriol.">
        <title>Genome sequence of the streptomycin-producing microorganism Streptomyces griseus IFO 13350.</title>
        <authorList>
            <person name="Ohnishi Y."/>
            <person name="Ishikawa J."/>
            <person name="Hara H."/>
            <person name="Suzuki H."/>
            <person name="Ikenoya M."/>
            <person name="Ikeda H."/>
            <person name="Yamashita A."/>
            <person name="Hattori M."/>
            <person name="Horinouchi S."/>
        </authorList>
    </citation>
    <scope>NUCLEOTIDE SEQUENCE [LARGE SCALE GENOMIC DNA]</scope>
    <source>
        <strain evidence="4">JCM 4626 / NBRC 13350</strain>
    </source>
</reference>
<feature type="domain" description="Smf/DprA SLOG" evidence="2">
    <location>
        <begin position="112"/>
        <end position="321"/>
    </location>
</feature>